<dbReference type="SUPFAM" id="SSF55729">
    <property type="entry name" value="Acyl-CoA N-acyltransferases (Nat)"/>
    <property type="match status" value="1"/>
</dbReference>
<dbReference type="Gene3D" id="3.40.630.30">
    <property type="match status" value="1"/>
</dbReference>
<comment type="similarity">
    <text evidence="3">Belongs to the acetyltransferase family. RimJ subfamily.</text>
</comment>
<dbReference type="EMBL" id="FNCO01000015">
    <property type="protein sequence ID" value="SDI60020.1"/>
    <property type="molecule type" value="Genomic_DNA"/>
</dbReference>
<dbReference type="GO" id="GO:0008999">
    <property type="term" value="F:protein-N-terminal-alanine acetyltransferase activity"/>
    <property type="evidence" value="ECO:0007669"/>
    <property type="project" value="UniProtKB-EC"/>
</dbReference>
<name>A0A1G8LXZ5_9PSED</name>
<dbReference type="PANTHER" id="PTHR43792">
    <property type="entry name" value="GNAT FAMILY, PUTATIVE (AFU_ORTHOLOGUE AFUA_3G00765)-RELATED-RELATED"/>
    <property type="match status" value="1"/>
</dbReference>
<dbReference type="InterPro" id="IPR000182">
    <property type="entry name" value="GNAT_dom"/>
</dbReference>
<dbReference type="InterPro" id="IPR051531">
    <property type="entry name" value="N-acetyltransferase"/>
</dbReference>
<dbReference type="FunFam" id="3.40.630.30:FF:000005">
    <property type="entry name" value="Ribosomal protein alanine acetyltransferase"/>
    <property type="match status" value="1"/>
</dbReference>
<dbReference type="PANTHER" id="PTHR43792:SF8">
    <property type="entry name" value="[RIBOSOMAL PROTEIN US5]-ALANINE N-ACETYLTRANSFERASE"/>
    <property type="match status" value="1"/>
</dbReference>
<gene>
    <name evidence="8" type="ORF">SAMN05216605_1156</name>
</gene>
<dbReference type="AlphaFoldDB" id="A0A1G8LXZ5"/>
<proteinExistence type="inferred from homology"/>
<dbReference type="GO" id="GO:0005737">
    <property type="term" value="C:cytoplasm"/>
    <property type="evidence" value="ECO:0007669"/>
    <property type="project" value="TreeGrafter"/>
</dbReference>
<dbReference type="PROSITE" id="PS51186">
    <property type="entry name" value="GNAT"/>
    <property type="match status" value="1"/>
</dbReference>
<feature type="domain" description="N-acetyltransferase" evidence="7">
    <location>
        <begin position="39"/>
        <end position="187"/>
    </location>
</feature>
<keyword evidence="9" id="KW-1185">Reference proteome</keyword>
<evidence type="ECO:0000256" key="1">
    <source>
        <dbReference type="ARBA" id="ARBA00022679"/>
    </source>
</evidence>
<dbReference type="Proteomes" id="UP000182894">
    <property type="component" value="Unassembled WGS sequence"/>
</dbReference>
<dbReference type="OrthoDB" id="9801669at2"/>
<keyword evidence="8" id="KW-0689">Ribosomal protein</keyword>
<keyword evidence="2" id="KW-0012">Acyltransferase</keyword>
<sequence>MEIIAEPHLIRLVTERLVLRPALGGDAAQIQAYHIGNRKHLQPWQPMRPPGFYAIENIIRRISFIEHERLAGRGLHLLICERESGEMIGECNFSNIVLGVFQACHLGYSLAEQAQGTGLMTEALHKAIAYVFEDLQLHRIMANYRPENERSARVLSALGFQREGFARSYLKINGEWADHVLTALVNPAQQ</sequence>
<evidence type="ECO:0000256" key="4">
    <source>
        <dbReference type="ARBA" id="ARBA00039124"/>
    </source>
</evidence>
<organism evidence="8 9">
    <name type="scientific">Pseudomonas abietaniphila</name>
    <dbReference type="NCBI Taxonomy" id="89065"/>
    <lineage>
        <taxon>Bacteria</taxon>
        <taxon>Pseudomonadati</taxon>
        <taxon>Pseudomonadota</taxon>
        <taxon>Gammaproteobacteria</taxon>
        <taxon>Pseudomonadales</taxon>
        <taxon>Pseudomonadaceae</taxon>
        <taxon>Pseudomonas</taxon>
    </lineage>
</organism>
<evidence type="ECO:0000256" key="3">
    <source>
        <dbReference type="ARBA" id="ARBA00038502"/>
    </source>
</evidence>
<dbReference type="GO" id="GO:0005840">
    <property type="term" value="C:ribosome"/>
    <property type="evidence" value="ECO:0007669"/>
    <property type="project" value="UniProtKB-KW"/>
</dbReference>
<keyword evidence="1 8" id="KW-0808">Transferase</keyword>
<evidence type="ECO:0000256" key="2">
    <source>
        <dbReference type="ARBA" id="ARBA00023315"/>
    </source>
</evidence>
<keyword evidence="8" id="KW-0687">Ribonucleoprotein</keyword>
<evidence type="ECO:0000259" key="7">
    <source>
        <dbReference type="PROSITE" id="PS51186"/>
    </source>
</evidence>
<dbReference type="STRING" id="89065.SAMN05216605_1156"/>
<evidence type="ECO:0000313" key="8">
    <source>
        <dbReference type="EMBL" id="SDI60020.1"/>
    </source>
</evidence>
<comment type="catalytic activity">
    <reaction evidence="5">
        <text>N-terminal L-alanyl-[ribosomal protein uS5] + acetyl-CoA = N-terminal N(alpha)-acetyl-L-alanyl-[ribosomal protein uS5] + CoA + H(+)</text>
        <dbReference type="Rhea" id="RHEA:43752"/>
        <dbReference type="Rhea" id="RHEA-COMP:10672"/>
        <dbReference type="Rhea" id="RHEA-COMP:10673"/>
        <dbReference type="ChEBI" id="CHEBI:15378"/>
        <dbReference type="ChEBI" id="CHEBI:57287"/>
        <dbReference type="ChEBI" id="CHEBI:57288"/>
        <dbReference type="ChEBI" id="CHEBI:64718"/>
        <dbReference type="ChEBI" id="CHEBI:83683"/>
        <dbReference type="EC" id="2.3.1.267"/>
    </reaction>
</comment>
<protein>
    <recommendedName>
        <fullName evidence="6">[Ribosomal protein uS5]-alanine N-acetyltransferase</fullName>
        <ecNumber evidence="4">2.3.1.267</ecNumber>
    </recommendedName>
</protein>
<evidence type="ECO:0000256" key="6">
    <source>
        <dbReference type="ARBA" id="ARBA00074015"/>
    </source>
</evidence>
<dbReference type="InterPro" id="IPR016181">
    <property type="entry name" value="Acyl_CoA_acyltransferase"/>
</dbReference>
<dbReference type="Pfam" id="PF13302">
    <property type="entry name" value="Acetyltransf_3"/>
    <property type="match status" value="1"/>
</dbReference>
<accession>A0A1G8LXZ5</accession>
<dbReference type="RefSeq" id="WP_074756552.1">
    <property type="nucleotide sequence ID" value="NZ_FNCO01000015.1"/>
</dbReference>
<reference evidence="9" key="1">
    <citation type="submission" date="2016-10" db="EMBL/GenBank/DDBJ databases">
        <authorList>
            <person name="Varghese N."/>
            <person name="Submissions S."/>
        </authorList>
    </citation>
    <scope>NUCLEOTIDE SEQUENCE [LARGE SCALE GENOMIC DNA]</scope>
    <source>
        <strain evidence="9">ATCC 700689</strain>
    </source>
</reference>
<evidence type="ECO:0000313" key="9">
    <source>
        <dbReference type="Proteomes" id="UP000182894"/>
    </source>
</evidence>
<dbReference type="EC" id="2.3.1.267" evidence="4"/>
<evidence type="ECO:0000256" key="5">
    <source>
        <dbReference type="ARBA" id="ARBA00048922"/>
    </source>
</evidence>